<proteinExistence type="predicted"/>
<protein>
    <submittedName>
        <fullName evidence="1">Uncharacterized protein</fullName>
    </submittedName>
</protein>
<evidence type="ECO:0000313" key="1">
    <source>
        <dbReference type="EMBL" id="AVY95704.1"/>
    </source>
</evidence>
<dbReference type="Proteomes" id="UP000244173">
    <property type="component" value="Chromosome"/>
</dbReference>
<keyword evidence="2" id="KW-1185">Reference proteome</keyword>
<dbReference type="EMBL" id="CP028519">
    <property type="protein sequence ID" value="AVY95704.1"/>
    <property type="molecule type" value="Genomic_DNA"/>
</dbReference>
<reference evidence="1 2" key="1">
    <citation type="submission" date="2018-04" db="EMBL/GenBank/DDBJ databases">
        <title>Denitrifier Microvirgula.</title>
        <authorList>
            <person name="Anderson E."/>
            <person name="Jang J."/>
            <person name="Ishii S."/>
        </authorList>
    </citation>
    <scope>NUCLEOTIDE SEQUENCE [LARGE SCALE GENOMIC DNA]</scope>
    <source>
        <strain evidence="1 2">BE2.4</strain>
    </source>
</reference>
<organism evidence="1 2">
    <name type="scientific">Microvirgula aerodenitrificans</name>
    <dbReference type="NCBI Taxonomy" id="57480"/>
    <lineage>
        <taxon>Bacteria</taxon>
        <taxon>Pseudomonadati</taxon>
        <taxon>Pseudomonadota</taxon>
        <taxon>Betaproteobacteria</taxon>
        <taxon>Neisseriales</taxon>
        <taxon>Aquaspirillaceae</taxon>
        <taxon>Microvirgula</taxon>
    </lineage>
</organism>
<dbReference type="InterPro" id="IPR008018">
    <property type="entry name" value="Phage_tail_attach_FII"/>
</dbReference>
<dbReference type="Gene3D" id="2.40.10.180">
    <property type="entry name" value="Phage tail proteins"/>
    <property type="match status" value="1"/>
</dbReference>
<dbReference type="Pfam" id="PF05354">
    <property type="entry name" value="Phage_attach"/>
    <property type="match status" value="1"/>
</dbReference>
<dbReference type="GO" id="GO:0019068">
    <property type="term" value="P:virion assembly"/>
    <property type="evidence" value="ECO:0007669"/>
    <property type="project" value="InterPro"/>
</dbReference>
<dbReference type="KEGG" id="maer:DAI18_17895"/>
<dbReference type="RefSeq" id="WP_107890097.1">
    <property type="nucleotide sequence ID" value="NZ_CP028519.1"/>
</dbReference>
<gene>
    <name evidence="1" type="ORF">DAI18_17895</name>
</gene>
<dbReference type="AlphaFoldDB" id="A0A2S0PE95"/>
<accession>A0A2S0PE95</accession>
<dbReference type="OrthoDB" id="9104313at2"/>
<evidence type="ECO:0000313" key="2">
    <source>
        <dbReference type="Proteomes" id="UP000244173"/>
    </source>
</evidence>
<dbReference type="InterPro" id="IPR053734">
    <property type="entry name" value="Phage_Head-Tail_Connect_sf"/>
</dbReference>
<sequence length="103" mass="11652">MDFRALSDRMDREIFNRLGDAVRIDGRPVRGMFAAPWLQPQMGRLNTSLREPMLTVRDADAVSVARDMLVEVPGEGEFVVVNIEPDGTGDTVLVLRRPKRETR</sequence>
<name>A0A2S0PE95_9NEIS</name>